<dbReference type="GO" id="GO:0008237">
    <property type="term" value="F:metallopeptidase activity"/>
    <property type="evidence" value="ECO:0007669"/>
    <property type="project" value="InterPro"/>
</dbReference>
<gene>
    <name evidence="1" type="ORF">BU26DRAFT_572760</name>
</gene>
<evidence type="ECO:0000313" key="1">
    <source>
        <dbReference type="EMBL" id="KAF2240377.1"/>
    </source>
</evidence>
<reference evidence="1" key="1">
    <citation type="journal article" date="2020" name="Stud. Mycol.">
        <title>101 Dothideomycetes genomes: a test case for predicting lifestyles and emergence of pathogens.</title>
        <authorList>
            <person name="Haridas S."/>
            <person name="Albert R."/>
            <person name="Binder M."/>
            <person name="Bloem J."/>
            <person name="Labutti K."/>
            <person name="Salamov A."/>
            <person name="Andreopoulos B."/>
            <person name="Baker S."/>
            <person name="Barry K."/>
            <person name="Bills G."/>
            <person name="Bluhm B."/>
            <person name="Cannon C."/>
            <person name="Castanera R."/>
            <person name="Culley D."/>
            <person name="Daum C."/>
            <person name="Ezra D."/>
            <person name="Gonzalez J."/>
            <person name="Henrissat B."/>
            <person name="Kuo A."/>
            <person name="Liang C."/>
            <person name="Lipzen A."/>
            <person name="Lutzoni F."/>
            <person name="Magnuson J."/>
            <person name="Mondo S."/>
            <person name="Nolan M."/>
            <person name="Ohm R."/>
            <person name="Pangilinan J."/>
            <person name="Park H.-J."/>
            <person name="Ramirez L."/>
            <person name="Alfaro M."/>
            <person name="Sun H."/>
            <person name="Tritt A."/>
            <person name="Yoshinaga Y."/>
            <person name="Zwiers L.-H."/>
            <person name="Turgeon B."/>
            <person name="Goodwin S."/>
            <person name="Spatafora J."/>
            <person name="Crous P."/>
            <person name="Grigoriev I."/>
        </authorList>
    </citation>
    <scope>NUCLEOTIDE SEQUENCE</scope>
    <source>
        <strain evidence="1">CBS 122368</strain>
    </source>
</reference>
<evidence type="ECO:0008006" key="3">
    <source>
        <dbReference type="Google" id="ProtNLM"/>
    </source>
</evidence>
<dbReference type="RefSeq" id="XP_033675381.1">
    <property type="nucleotide sequence ID" value="XM_033834267.1"/>
</dbReference>
<dbReference type="OrthoDB" id="3786334at2759"/>
<accession>A0A6A6HQU4</accession>
<protein>
    <recommendedName>
        <fullName evidence="3">Lysine-specific metallo-endopeptidase domain-containing protein</fullName>
    </recommendedName>
</protein>
<name>A0A6A6HQU4_9PLEO</name>
<dbReference type="AlphaFoldDB" id="A0A6A6HQU4"/>
<keyword evidence="2" id="KW-1185">Reference proteome</keyword>
<dbReference type="Gene3D" id="3.40.390.10">
    <property type="entry name" value="Collagenase (Catalytic Domain)"/>
    <property type="match status" value="1"/>
</dbReference>
<dbReference type="EMBL" id="ML987218">
    <property type="protein sequence ID" value="KAF2240377.1"/>
    <property type="molecule type" value="Genomic_DNA"/>
</dbReference>
<sequence>MRFTAIRDSYSVTETLCIQDFFAKPSWSAGLAVLGYHRISKRFESQYLHFDLSDPVDKRHVDQLKQGWKDAIRMASIVVNDLDFDGFIFRDYFAPEHNMYENNENEGSPYLGFVFWLKNDWGGRCVPVGQETPDTDVEIAYQVNEVVSDSPRSVAHMCDQGYLRLAVSEVQCEALGDTVSTRMQVLAGILIHEWTHFDRIGADAVGHHITDAANGYGPLAVRALNNEKKLLNADNYHWLALEAAEDTSRDRAIAAILTTQDVVRATALFSNGPGGDPVIGVTELNSCD</sequence>
<evidence type="ECO:0000313" key="2">
    <source>
        <dbReference type="Proteomes" id="UP000800094"/>
    </source>
</evidence>
<dbReference type="Proteomes" id="UP000800094">
    <property type="component" value="Unassembled WGS sequence"/>
</dbReference>
<organism evidence="1 2">
    <name type="scientific">Trematosphaeria pertusa</name>
    <dbReference type="NCBI Taxonomy" id="390896"/>
    <lineage>
        <taxon>Eukaryota</taxon>
        <taxon>Fungi</taxon>
        <taxon>Dikarya</taxon>
        <taxon>Ascomycota</taxon>
        <taxon>Pezizomycotina</taxon>
        <taxon>Dothideomycetes</taxon>
        <taxon>Pleosporomycetidae</taxon>
        <taxon>Pleosporales</taxon>
        <taxon>Massarineae</taxon>
        <taxon>Trematosphaeriaceae</taxon>
        <taxon>Trematosphaeria</taxon>
    </lineage>
</organism>
<proteinExistence type="predicted"/>
<dbReference type="GeneID" id="54587597"/>
<dbReference type="InterPro" id="IPR024079">
    <property type="entry name" value="MetalloPept_cat_dom_sf"/>
</dbReference>
<dbReference type="SUPFAM" id="SSF55486">
    <property type="entry name" value="Metalloproteases ('zincins'), catalytic domain"/>
    <property type="match status" value="1"/>
</dbReference>